<evidence type="ECO:0000256" key="7">
    <source>
        <dbReference type="ARBA" id="ARBA00019373"/>
    </source>
</evidence>
<evidence type="ECO:0000256" key="19">
    <source>
        <dbReference type="ARBA" id="ARBA00031825"/>
    </source>
</evidence>
<evidence type="ECO:0000256" key="4">
    <source>
        <dbReference type="ARBA" id="ARBA00005189"/>
    </source>
</evidence>
<keyword evidence="13 24" id="KW-1133">Transmembrane helix</keyword>
<comment type="similarity">
    <text evidence="5">Belongs to the CDS family.</text>
</comment>
<evidence type="ECO:0000256" key="15">
    <source>
        <dbReference type="ARBA" id="ARBA00023136"/>
    </source>
</evidence>
<dbReference type="EMBL" id="JBHUER010000001">
    <property type="protein sequence ID" value="MFD1701637.1"/>
    <property type="molecule type" value="Genomic_DNA"/>
</dbReference>
<dbReference type="GO" id="GO:0016779">
    <property type="term" value="F:nucleotidyltransferase activity"/>
    <property type="evidence" value="ECO:0007669"/>
    <property type="project" value="UniProtKB-KW"/>
</dbReference>
<evidence type="ECO:0000256" key="1">
    <source>
        <dbReference type="ARBA" id="ARBA00001698"/>
    </source>
</evidence>
<evidence type="ECO:0000256" key="22">
    <source>
        <dbReference type="ARBA" id="ARBA00032743"/>
    </source>
</evidence>
<keyword evidence="15 24" id="KW-0472">Membrane</keyword>
<dbReference type="EC" id="2.7.7.41" evidence="6"/>
<evidence type="ECO:0000256" key="8">
    <source>
        <dbReference type="ARBA" id="ARBA00022475"/>
    </source>
</evidence>
<evidence type="ECO:0000256" key="23">
    <source>
        <dbReference type="ARBA" id="ARBA00033406"/>
    </source>
</evidence>
<keyword evidence="8" id="KW-1003">Cell membrane</keyword>
<evidence type="ECO:0000256" key="6">
    <source>
        <dbReference type="ARBA" id="ARBA00012487"/>
    </source>
</evidence>
<evidence type="ECO:0000256" key="17">
    <source>
        <dbReference type="ARBA" id="ARBA00023264"/>
    </source>
</evidence>
<comment type="catalytic activity">
    <reaction evidence="1">
        <text>a 1,2-diacyl-sn-glycero-3-phosphate + CTP + H(+) = a CDP-1,2-diacyl-sn-glycerol + diphosphate</text>
        <dbReference type="Rhea" id="RHEA:16229"/>
        <dbReference type="ChEBI" id="CHEBI:15378"/>
        <dbReference type="ChEBI" id="CHEBI:33019"/>
        <dbReference type="ChEBI" id="CHEBI:37563"/>
        <dbReference type="ChEBI" id="CHEBI:58332"/>
        <dbReference type="ChEBI" id="CHEBI:58608"/>
        <dbReference type="EC" id="2.7.7.41"/>
    </reaction>
</comment>
<organism evidence="25 26">
    <name type="scientific">Methylopila henanensis</name>
    <dbReference type="NCBI Taxonomy" id="873516"/>
    <lineage>
        <taxon>Bacteria</taxon>
        <taxon>Pseudomonadati</taxon>
        <taxon>Pseudomonadota</taxon>
        <taxon>Alphaproteobacteria</taxon>
        <taxon>Hyphomicrobiales</taxon>
        <taxon>Methylopilaceae</taxon>
        <taxon>Methylopila</taxon>
    </lineage>
</organism>
<feature type="transmembrane region" description="Helical" evidence="24">
    <location>
        <begin position="39"/>
        <end position="56"/>
    </location>
</feature>
<evidence type="ECO:0000256" key="10">
    <source>
        <dbReference type="ARBA" id="ARBA00022679"/>
    </source>
</evidence>
<keyword evidence="11 24" id="KW-0812">Transmembrane</keyword>
<evidence type="ECO:0000256" key="20">
    <source>
        <dbReference type="ARBA" id="ARBA00032253"/>
    </source>
</evidence>
<keyword evidence="10" id="KW-0808">Transferase</keyword>
<evidence type="ECO:0000256" key="5">
    <source>
        <dbReference type="ARBA" id="ARBA00010185"/>
    </source>
</evidence>
<evidence type="ECO:0000313" key="26">
    <source>
        <dbReference type="Proteomes" id="UP001597308"/>
    </source>
</evidence>
<name>A0ABW4K401_9HYPH</name>
<feature type="transmembrane region" description="Helical" evidence="24">
    <location>
        <begin position="118"/>
        <end position="137"/>
    </location>
</feature>
<comment type="pathway">
    <text evidence="3">Phospholipid metabolism; CDP-diacylglycerol biosynthesis; CDP-diacylglycerol from sn-glycerol 3-phosphate: step 3/3.</text>
</comment>
<evidence type="ECO:0000256" key="11">
    <source>
        <dbReference type="ARBA" id="ARBA00022692"/>
    </source>
</evidence>
<accession>A0ABW4K401</accession>
<comment type="pathway">
    <text evidence="4">Lipid metabolism.</text>
</comment>
<proteinExistence type="inferred from homology"/>
<feature type="transmembrane region" description="Helical" evidence="24">
    <location>
        <begin position="184"/>
        <end position="203"/>
    </location>
</feature>
<dbReference type="PANTHER" id="PTHR46382:SF1">
    <property type="entry name" value="PHOSPHATIDATE CYTIDYLYLTRANSFERASE"/>
    <property type="match status" value="1"/>
</dbReference>
<dbReference type="Pfam" id="PF01148">
    <property type="entry name" value="CTP_transf_1"/>
    <property type="match status" value="1"/>
</dbReference>
<keyword evidence="26" id="KW-1185">Reference proteome</keyword>
<evidence type="ECO:0000256" key="18">
    <source>
        <dbReference type="ARBA" id="ARBA00029893"/>
    </source>
</evidence>
<comment type="caution">
    <text evidence="25">The sequence shown here is derived from an EMBL/GenBank/DDBJ whole genome shotgun (WGS) entry which is preliminary data.</text>
</comment>
<feature type="transmembrane region" description="Helical" evidence="24">
    <location>
        <begin position="92"/>
        <end position="111"/>
    </location>
</feature>
<protein>
    <recommendedName>
        <fullName evidence="7">Phosphatidate cytidylyltransferase</fullName>
        <ecNumber evidence="6">2.7.7.41</ecNumber>
    </recommendedName>
    <alternativeName>
        <fullName evidence="20">CDP-DAG synthase</fullName>
    </alternativeName>
    <alternativeName>
        <fullName evidence="22">CDP-DG synthase</fullName>
    </alternativeName>
    <alternativeName>
        <fullName evidence="18">CDP-diacylglycerol synthase</fullName>
    </alternativeName>
    <alternativeName>
        <fullName evidence="21">CDP-diglyceride pyrophosphorylase</fullName>
    </alternativeName>
    <alternativeName>
        <fullName evidence="23">CDP-diglyceride synthase</fullName>
    </alternativeName>
    <alternativeName>
        <fullName evidence="19">CTP:phosphatidate cytidylyltransferase</fullName>
    </alternativeName>
</protein>
<evidence type="ECO:0000313" key="25">
    <source>
        <dbReference type="EMBL" id="MFD1701637.1"/>
    </source>
</evidence>
<evidence type="ECO:0000256" key="13">
    <source>
        <dbReference type="ARBA" id="ARBA00022989"/>
    </source>
</evidence>
<feature type="transmembrane region" description="Helical" evidence="24">
    <location>
        <begin position="68"/>
        <end position="86"/>
    </location>
</feature>
<feature type="transmembrane region" description="Helical" evidence="24">
    <location>
        <begin position="13"/>
        <end position="33"/>
    </location>
</feature>
<evidence type="ECO:0000256" key="21">
    <source>
        <dbReference type="ARBA" id="ARBA00032396"/>
    </source>
</evidence>
<evidence type="ECO:0000256" key="12">
    <source>
        <dbReference type="ARBA" id="ARBA00022695"/>
    </source>
</evidence>
<feature type="transmembrane region" description="Helical" evidence="24">
    <location>
        <begin position="143"/>
        <end position="163"/>
    </location>
</feature>
<dbReference type="RefSeq" id="WP_378796248.1">
    <property type="nucleotide sequence ID" value="NZ_JBHUER010000001.1"/>
</dbReference>
<evidence type="ECO:0000256" key="2">
    <source>
        <dbReference type="ARBA" id="ARBA00004651"/>
    </source>
</evidence>
<reference evidence="26" key="1">
    <citation type="journal article" date="2019" name="Int. J. Syst. Evol. Microbiol.">
        <title>The Global Catalogue of Microorganisms (GCM) 10K type strain sequencing project: providing services to taxonomists for standard genome sequencing and annotation.</title>
        <authorList>
            <consortium name="The Broad Institute Genomics Platform"/>
            <consortium name="The Broad Institute Genome Sequencing Center for Infectious Disease"/>
            <person name="Wu L."/>
            <person name="Ma J."/>
        </authorList>
    </citation>
    <scope>NUCLEOTIDE SEQUENCE [LARGE SCALE GENOMIC DNA]</scope>
    <source>
        <strain evidence="26">KCTC 23707</strain>
    </source>
</reference>
<evidence type="ECO:0000256" key="3">
    <source>
        <dbReference type="ARBA" id="ARBA00005119"/>
    </source>
</evidence>
<gene>
    <name evidence="25" type="ORF">ACFSCV_01340</name>
</gene>
<evidence type="ECO:0000256" key="24">
    <source>
        <dbReference type="SAM" id="Phobius"/>
    </source>
</evidence>
<keyword evidence="9" id="KW-0444">Lipid biosynthesis</keyword>
<keyword evidence="16" id="KW-0594">Phospholipid biosynthesis</keyword>
<keyword evidence="14" id="KW-0443">Lipid metabolism</keyword>
<evidence type="ECO:0000256" key="9">
    <source>
        <dbReference type="ARBA" id="ARBA00022516"/>
    </source>
</evidence>
<keyword evidence="17" id="KW-1208">Phospholipid metabolism</keyword>
<comment type="subcellular location">
    <subcellularLocation>
        <location evidence="2">Cell membrane</location>
        <topology evidence="2">Multi-pass membrane protein</topology>
    </subcellularLocation>
</comment>
<evidence type="ECO:0000256" key="14">
    <source>
        <dbReference type="ARBA" id="ARBA00023098"/>
    </source>
</evidence>
<dbReference type="PANTHER" id="PTHR46382">
    <property type="entry name" value="PHOSPHATIDATE CYTIDYLYLTRANSFERASE"/>
    <property type="match status" value="1"/>
</dbReference>
<dbReference type="Proteomes" id="UP001597308">
    <property type="component" value="Unassembled WGS sequence"/>
</dbReference>
<evidence type="ECO:0000256" key="16">
    <source>
        <dbReference type="ARBA" id="ARBA00023209"/>
    </source>
</evidence>
<keyword evidence="12 25" id="KW-0548">Nucleotidyltransferase</keyword>
<sequence>MTGPAAQRRPSELALRTVSGVILSLVAIGIAWLGGPAFGLFWTLAGCVVGVEWAWLATPDPAARRRAARVVAVTLGGAGALFTLGREFGLDVGVTAPLAMLLTGAVVAAAIARPATVAGLGVLYGAAVFLGAILLRSDPADGLLAILWLFAVVWGADVAAYAAGRTLGGPKLAPALSPKKTWSGAIGGAVAGPALGVGVAAWWGVENLWPLAVVGFAVAVATEVGDLFESGAKRRFGAKDSGQIIPGHGGAMDRLDGFLVAATLAAIIGLSRGGLDAAAQGLMRW</sequence>